<proteinExistence type="inferred from homology"/>
<reference evidence="12 13" key="1">
    <citation type="journal article" date="2016" name="Nat. Commun.">
        <title>Thousands of microbial genomes shed light on interconnected biogeochemical processes in an aquifer system.</title>
        <authorList>
            <person name="Anantharaman K."/>
            <person name="Brown C.T."/>
            <person name="Hug L.A."/>
            <person name="Sharon I."/>
            <person name="Castelle C.J."/>
            <person name="Probst A.J."/>
            <person name="Thomas B.C."/>
            <person name="Singh A."/>
            <person name="Wilkins M.J."/>
            <person name="Karaoz U."/>
            <person name="Brodie E.L."/>
            <person name="Williams K.H."/>
            <person name="Hubbard S.S."/>
            <person name="Banfield J.F."/>
        </authorList>
    </citation>
    <scope>NUCLEOTIDE SEQUENCE [LARGE SCALE GENOMIC DNA]</scope>
    <source>
        <strain evidence="13">RIFCSPLOWO2_12_FULL_64_10</strain>
    </source>
</reference>
<dbReference type="Gene3D" id="3.10.290.10">
    <property type="entry name" value="RNA-binding S4 domain"/>
    <property type="match status" value="1"/>
</dbReference>
<evidence type="ECO:0000256" key="1">
    <source>
        <dbReference type="ARBA" id="ARBA00022490"/>
    </source>
</evidence>
<dbReference type="GO" id="GO:0005524">
    <property type="term" value="F:ATP binding"/>
    <property type="evidence" value="ECO:0007669"/>
    <property type="project" value="UniProtKB-UniRule"/>
</dbReference>
<dbReference type="GO" id="GO:0003723">
    <property type="term" value="F:RNA binding"/>
    <property type="evidence" value="ECO:0007669"/>
    <property type="project" value="UniProtKB-KW"/>
</dbReference>
<evidence type="ECO:0000259" key="11">
    <source>
        <dbReference type="SMART" id="SM00363"/>
    </source>
</evidence>
<comment type="subunit">
    <text evidence="9">Homodimer.</text>
</comment>
<comment type="function">
    <text evidence="9">Catalyzes the attachment of tyrosine to tRNA(Tyr) in a two-step reaction: tyrosine is first activated by ATP to form Tyr-AMP and then transferred to the acceptor end of tRNA(Tyr).</text>
</comment>
<dbReference type="GO" id="GO:0004831">
    <property type="term" value="F:tyrosine-tRNA ligase activity"/>
    <property type="evidence" value="ECO:0007669"/>
    <property type="project" value="UniProtKB-UniRule"/>
</dbReference>
<dbReference type="GO" id="GO:0006437">
    <property type="term" value="P:tyrosyl-tRNA aminoacylation"/>
    <property type="evidence" value="ECO:0007669"/>
    <property type="project" value="UniProtKB-UniRule"/>
</dbReference>
<dbReference type="SUPFAM" id="SSF52374">
    <property type="entry name" value="Nucleotidylyl transferase"/>
    <property type="match status" value="1"/>
</dbReference>
<comment type="caution">
    <text evidence="9">Lacks conserved residue(s) required for the propagation of feature annotation.</text>
</comment>
<dbReference type="SMART" id="SM00363">
    <property type="entry name" value="S4"/>
    <property type="match status" value="1"/>
</dbReference>
<dbReference type="InterPro" id="IPR001412">
    <property type="entry name" value="aa-tRNA-synth_I_CS"/>
</dbReference>
<protein>
    <recommendedName>
        <fullName evidence="9">Tyrosine--tRNA ligase</fullName>
        <ecNumber evidence="9">6.1.1.1</ecNumber>
    </recommendedName>
    <alternativeName>
        <fullName evidence="9">Tyrosyl-tRNA synthetase</fullName>
        <shortName evidence="9">TyrRS</shortName>
    </alternativeName>
</protein>
<dbReference type="InterPro" id="IPR024108">
    <property type="entry name" value="Tyr-tRNA-ligase_bac_2"/>
</dbReference>
<evidence type="ECO:0000256" key="8">
    <source>
        <dbReference type="ARBA" id="ARBA00048248"/>
    </source>
</evidence>
<dbReference type="InterPro" id="IPR002305">
    <property type="entry name" value="aa-tRNA-synth_Ic"/>
</dbReference>
<dbReference type="CDD" id="cd00805">
    <property type="entry name" value="TyrRS_core"/>
    <property type="match status" value="1"/>
</dbReference>
<keyword evidence="5 10" id="KW-0694">RNA-binding</keyword>
<keyword evidence="6 9" id="KW-0648">Protein biosynthesis</keyword>
<evidence type="ECO:0000256" key="4">
    <source>
        <dbReference type="ARBA" id="ARBA00022840"/>
    </source>
</evidence>
<evidence type="ECO:0000256" key="10">
    <source>
        <dbReference type="PROSITE-ProRule" id="PRU00182"/>
    </source>
</evidence>
<evidence type="ECO:0000313" key="13">
    <source>
        <dbReference type="Proteomes" id="UP000178606"/>
    </source>
</evidence>
<comment type="caution">
    <text evidence="12">The sequence shown here is derived from an EMBL/GenBank/DDBJ whole genome shotgun (WGS) entry which is preliminary data.</text>
</comment>
<dbReference type="PROSITE" id="PS50889">
    <property type="entry name" value="S4"/>
    <property type="match status" value="1"/>
</dbReference>
<dbReference type="Gene3D" id="1.10.240.10">
    <property type="entry name" value="Tyrosyl-Transfer RNA Synthetase"/>
    <property type="match status" value="1"/>
</dbReference>
<keyword evidence="3 9" id="KW-0547">Nucleotide-binding</keyword>
<dbReference type="PRINTS" id="PR01040">
    <property type="entry name" value="TRNASYNTHTYR"/>
</dbReference>
<evidence type="ECO:0000313" key="12">
    <source>
        <dbReference type="EMBL" id="OGG49927.1"/>
    </source>
</evidence>
<dbReference type="PANTHER" id="PTHR11766:SF1">
    <property type="entry name" value="TYROSINE--TRNA LIGASE"/>
    <property type="match status" value="1"/>
</dbReference>
<evidence type="ECO:0000256" key="7">
    <source>
        <dbReference type="ARBA" id="ARBA00023146"/>
    </source>
</evidence>
<organism evidence="12 13">
    <name type="scientific">Handelsmanbacteria sp. (strain RIFCSPLOWO2_12_FULL_64_10)</name>
    <dbReference type="NCBI Taxonomy" id="1817868"/>
    <lineage>
        <taxon>Bacteria</taxon>
        <taxon>Candidatus Handelsmaniibacteriota</taxon>
    </lineage>
</organism>
<dbReference type="GO" id="GO:0005829">
    <property type="term" value="C:cytosol"/>
    <property type="evidence" value="ECO:0007669"/>
    <property type="project" value="TreeGrafter"/>
</dbReference>
<gene>
    <name evidence="9" type="primary">tyrS</name>
    <name evidence="12" type="ORF">A3F84_08860</name>
</gene>
<feature type="short sequence motif" description="'HIGH' region" evidence="9">
    <location>
        <begin position="48"/>
        <end position="57"/>
    </location>
</feature>
<dbReference type="SUPFAM" id="SSF55174">
    <property type="entry name" value="Alpha-L RNA-binding motif"/>
    <property type="match status" value="1"/>
</dbReference>
<evidence type="ECO:0000256" key="5">
    <source>
        <dbReference type="ARBA" id="ARBA00022884"/>
    </source>
</evidence>
<dbReference type="InterPro" id="IPR024088">
    <property type="entry name" value="Tyr-tRNA-ligase_bac-type"/>
</dbReference>
<feature type="binding site" evidence="9">
    <location>
        <position position="235"/>
    </location>
    <ligand>
        <name>ATP</name>
        <dbReference type="ChEBI" id="CHEBI:30616"/>
    </ligand>
</feature>
<dbReference type="InterPro" id="IPR014729">
    <property type="entry name" value="Rossmann-like_a/b/a_fold"/>
</dbReference>
<dbReference type="Pfam" id="PF22421">
    <property type="entry name" value="SYY_C-terminal"/>
    <property type="match status" value="1"/>
</dbReference>
<evidence type="ECO:0000256" key="3">
    <source>
        <dbReference type="ARBA" id="ARBA00022741"/>
    </source>
</evidence>
<evidence type="ECO:0000256" key="6">
    <source>
        <dbReference type="ARBA" id="ARBA00022917"/>
    </source>
</evidence>
<dbReference type="PROSITE" id="PS00178">
    <property type="entry name" value="AA_TRNA_LIGASE_I"/>
    <property type="match status" value="1"/>
</dbReference>
<dbReference type="EC" id="6.1.1.1" evidence="9"/>
<dbReference type="AlphaFoldDB" id="A0A1F6CLK9"/>
<keyword evidence="2 9" id="KW-0436">Ligase</keyword>
<dbReference type="InterPro" id="IPR036986">
    <property type="entry name" value="S4_RNA-bd_sf"/>
</dbReference>
<dbReference type="PANTHER" id="PTHR11766">
    <property type="entry name" value="TYROSYL-TRNA SYNTHETASE"/>
    <property type="match status" value="1"/>
</dbReference>
<name>A0A1F6CLK9_HANXR</name>
<evidence type="ECO:0000256" key="2">
    <source>
        <dbReference type="ARBA" id="ARBA00022598"/>
    </source>
</evidence>
<accession>A0A1F6CLK9</accession>
<comment type="similarity">
    <text evidence="9">Belongs to the class-I aminoacyl-tRNA synthetase family. TyrS type 2 subfamily.</text>
</comment>
<feature type="domain" description="RNA-binding S4" evidence="11">
    <location>
        <begin position="342"/>
        <end position="403"/>
    </location>
</feature>
<dbReference type="Proteomes" id="UP000178606">
    <property type="component" value="Unassembled WGS sequence"/>
</dbReference>
<comment type="subcellular location">
    <subcellularLocation>
        <location evidence="9">Cytoplasm</location>
    </subcellularLocation>
</comment>
<dbReference type="HAMAP" id="MF_02007">
    <property type="entry name" value="Tyr_tRNA_synth_type2"/>
    <property type="match status" value="1"/>
</dbReference>
<sequence>MKSIDEQVVHLMRGADYGDPQIARHMAGELRERLSEGRPLRVYCGYDPTAPDIHLGHTVSMRRLRRFQDLGHEVVFLIGNFTGLVGDASDKDSARPQKTPEKVAENARTYAEQAFKILDRERTAVRYNADWLGRLSLGKVVQLASHFTVQQFLIRENFRKRWDAGDPVWMHEFFYALMQAYDAVVLKADVQLGGTEQLFNLMAGRKLQEVFGQRPQVCITLPILVGTDGRARMSKSTGNTIGIDEPPEEQYGKVMSLPDGAMSNYFNLVTRWSPEEIAGLERSLSDGGLHPMEAKRRLAWEVVDIFHGGKAADRAAAHFERVHQERDLPEEMPTFALSAPVNLLDLLVKAGLAASRGEGRRLVQQGGVRLDGQRVEDSDSVVKTDRASVLQVGKRRFLRLECPQGED</sequence>
<dbReference type="NCBIfam" id="TIGR00234">
    <property type="entry name" value="tyrS"/>
    <property type="match status" value="1"/>
</dbReference>
<keyword evidence="7 9" id="KW-0030">Aminoacyl-tRNA synthetase</keyword>
<keyword evidence="1 9" id="KW-0963">Cytoplasm</keyword>
<dbReference type="FunFam" id="3.10.290.10:FF:000022">
    <property type="entry name" value="Tyrosine--tRNA ligase"/>
    <property type="match status" value="1"/>
</dbReference>
<dbReference type="Gene3D" id="3.40.50.620">
    <property type="entry name" value="HUPs"/>
    <property type="match status" value="1"/>
</dbReference>
<comment type="catalytic activity">
    <reaction evidence="8 9">
        <text>tRNA(Tyr) + L-tyrosine + ATP = L-tyrosyl-tRNA(Tyr) + AMP + diphosphate + H(+)</text>
        <dbReference type="Rhea" id="RHEA:10220"/>
        <dbReference type="Rhea" id="RHEA-COMP:9706"/>
        <dbReference type="Rhea" id="RHEA-COMP:9707"/>
        <dbReference type="ChEBI" id="CHEBI:15378"/>
        <dbReference type="ChEBI" id="CHEBI:30616"/>
        <dbReference type="ChEBI" id="CHEBI:33019"/>
        <dbReference type="ChEBI" id="CHEBI:58315"/>
        <dbReference type="ChEBI" id="CHEBI:78442"/>
        <dbReference type="ChEBI" id="CHEBI:78536"/>
        <dbReference type="ChEBI" id="CHEBI:456215"/>
        <dbReference type="EC" id="6.1.1.1"/>
    </reaction>
</comment>
<dbReference type="CDD" id="cd00165">
    <property type="entry name" value="S4"/>
    <property type="match status" value="1"/>
</dbReference>
<dbReference type="InterPro" id="IPR054608">
    <property type="entry name" value="SYY-like_C"/>
</dbReference>
<dbReference type="Pfam" id="PF00579">
    <property type="entry name" value="tRNA-synt_1b"/>
    <property type="match status" value="1"/>
</dbReference>
<evidence type="ECO:0000256" key="9">
    <source>
        <dbReference type="HAMAP-Rule" id="MF_02007"/>
    </source>
</evidence>
<dbReference type="EMBL" id="MFKF01000218">
    <property type="protein sequence ID" value="OGG49927.1"/>
    <property type="molecule type" value="Genomic_DNA"/>
</dbReference>
<dbReference type="InterPro" id="IPR002942">
    <property type="entry name" value="S4_RNA-bd"/>
</dbReference>
<keyword evidence="4 9" id="KW-0067">ATP-binding</keyword>
<dbReference type="InterPro" id="IPR002307">
    <property type="entry name" value="Tyr-tRNA-ligase"/>
</dbReference>